<evidence type="ECO:0000313" key="1">
    <source>
        <dbReference type="EMBL" id="SDR19626.1"/>
    </source>
</evidence>
<organism evidence="2 4">
    <name type="scientific">Pseudomonas grimontii</name>
    <dbReference type="NCBI Taxonomy" id="129847"/>
    <lineage>
        <taxon>Bacteria</taxon>
        <taxon>Pseudomonadati</taxon>
        <taxon>Pseudomonadota</taxon>
        <taxon>Gammaproteobacteria</taxon>
        <taxon>Pseudomonadales</taxon>
        <taxon>Pseudomonadaceae</taxon>
        <taxon>Pseudomonas</taxon>
    </lineage>
</organism>
<comment type="caution">
    <text evidence="2">The sequence shown here is derived from an EMBL/GenBank/DDBJ whole genome shotgun (WGS) entry which is preliminary data.</text>
</comment>
<dbReference type="RefSeq" id="WP_090403832.1">
    <property type="nucleotide sequence ID" value="NZ_FNKM01000002.1"/>
</dbReference>
<dbReference type="AlphaFoldDB" id="A0A1H1H3G4"/>
<accession>A0A1H1H3G4</accession>
<protein>
    <submittedName>
        <fullName evidence="2">Uncharacterized protein</fullName>
    </submittedName>
</protein>
<reference evidence="1 3" key="1">
    <citation type="submission" date="2016-10" db="EMBL/GenBank/DDBJ databases">
        <authorList>
            <person name="Varghese N."/>
            <person name="Submissions S."/>
        </authorList>
    </citation>
    <scope>NUCLEOTIDE SEQUENCE [LARGE SCALE GENOMIC DNA]</scope>
    <source>
        <strain evidence="1 3">BS2976</strain>
    </source>
</reference>
<evidence type="ECO:0000313" key="4">
    <source>
        <dbReference type="Proteomes" id="UP000317267"/>
    </source>
</evidence>
<name>A0A1H1H3G4_9PSED</name>
<gene>
    <name evidence="2" type="ORF">FIV39_11355</name>
    <name evidence="1" type="ORF">SAMN04490186_3925</name>
</gene>
<keyword evidence="3" id="KW-1185">Reference proteome</keyword>
<dbReference type="Proteomes" id="UP000317267">
    <property type="component" value="Unassembled WGS sequence"/>
</dbReference>
<evidence type="ECO:0000313" key="3">
    <source>
        <dbReference type="Proteomes" id="UP000198740"/>
    </source>
</evidence>
<evidence type="ECO:0000313" key="2">
    <source>
        <dbReference type="EMBL" id="TWR67280.1"/>
    </source>
</evidence>
<dbReference type="EMBL" id="VFES01000005">
    <property type="protein sequence ID" value="TWR67280.1"/>
    <property type="molecule type" value="Genomic_DNA"/>
</dbReference>
<sequence length="88" mass="9648">MNQSQHAYCDVALAINQRRNMSLALCLGLVGSSAPKKSPLFRVIPAGNEFFHVVDSATGKVKGFRRNHNEACALARSLETRHANQLRG</sequence>
<dbReference type="EMBL" id="FNKM01000002">
    <property type="protein sequence ID" value="SDR19626.1"/>
    <property type="molecule type" value="Genomic_DNA"/>
</dbReference>
<dbReference type="OrthoDB" id="6902794at2"/>
<reference evidence="2 4" key="2">
    <citation type="submission" date="2019-06" db="EMBL/GenBank/DDBJ databases">
        <title>Pseudomonas bimorpha sp. nov. isolated from bovine raw milk and skim milk concentrate.</title>
        <authorList>
            <person name="Hofmann K."/>
            <person name="Huptas C."/>
            <person name="Doll E."/>
            <person name="Scherer S."/>
            <person name="Wenning M."/>
        </authorList>
    </citation>
    <scope>NUCLEOTIDE SEQUENCE [LARGE SCALE GENOMIC DNA]</scope>
    <source>
        <strain evidence="2 4">DSM 17515</strain>
    </source>
</reference>
<dbReference type="Proteomes" id="UP000198740">
    <property type="component" value="Unassembled WGS sequence"/>
</dbReference>
<proteinExistence type="predicted"/>